<evidence type="ECO:0000256" key="1">
    <source>
        <dbReference type="ARBA" id="ARBA00008324"/>
    </source>
</evidence>
<evidence type="ECO:0000256" key="2">
    <source>
        <dbReference type="ARBA" id="ARBA00022801"/>
    </source>
</evidence>
<dbReference type="GO" id="GO:0061522">
    <property type="term" value="F:1,4-dihydroxy-2-naphthoyl-CoA thioesterase activity"/>
    <property type="evidence" value="ECO:0007669"/>
    <property type="project" value="TreeGrafter"/>
</dbReference>
<proteinExistence type="inferred from homology"/>
<dbReference type="SUPFAM" id="SSF54637">
    <property type="entry name" value="Thioesterase/thiol ester dehydrase-isomerase"/>
    <property type="match status" value="1"/>
</dbReference>
<feature type="domain" description="Thioesterase" evidence="3">
    <location>
        <begin position="52"/>
        <end position="131"/>
    </location>
</feature>
<organism evidence="4 5">
    <name type="scientific">Fodinibius halophilus</name>
    <dbReference type="NCBI Taxonomy" id="1736908"/>
    <lineage>
        <taxon>Bacteria</taxon>
        <taxon>Pseudomonadati</taxon>
        <taxon>Balneolota</taxon>
        <taxon>Balneolia</taxon>
        <taxon>Balneolales</taxon>
        <taxon>Balneolaceae</taxon>
        <taxon>Fodinibius</taxon>
    </lineage>
</organism>
<dbReference type="EMBL" id="JAALLS010000010">
    <property type="protein sequence ID" value="NGP88521.1"/>
    <property type="molecule type" value="Genomic_DNA"/>
</dbReference>
<dbReference type="InterPro" id="IPR006683">
    <property type="entry name" value="Thioestr_dom"/>
</dbReference>
<dbReference type="PANTHER" id="PTHR43240:SF5">
    <property type="entry name" value="1,4-DIHYDROXY-2-NAPHTHOYL-COA THIOESTERASE 1"/>
    <property type="match status" value="1"/>
</dbReference>
<evidence type="ECO:0000259" key="3">
    <source>
        <dbReference type="Pfam" id="PF03061"/>
    </source>
</evidence>
<comment type="similarity">
    <text evidence="1">Belongs to the thioesterase PaaI family.</text>
</comment>
<dbReference type="InterPro" id="IPR029069">
    <property type="entry name" value="HotDog_dom_sf"/>
</dbReference>
<dbReference type="Gene3D" id="3.10.129.10">
    <property type="entry name" value="Hotdog Thioesterase"/>
    <property type="match status" value="1"/>
</dbReference>
<dbReference type="CDD" id="cd03443">
    <property type="entry name" value="PaaI_thioesterase"/>
    <property type="match status" value="1"/>
</dbReference>
<dbReference type="NCBIfam" id="TIGR00369">
    <property type="entry name" value="unchar_dom_1"/>
    <property type="match status" value="1"/>
</dbReference>
<gene>
    <name evidence="4" type="ORF">G3569_09145</name>
</gene>
<dbReference type="InterPro" id="IPR003736">
    <property type="entry name" value="PAAI_dom"/>
</dbReference>
<evidence type="ECO:0000313" key="5">
    <source>
        <dbReference type="Proteomes" id="UP000479132"/>
    </source>
</evidence>
<keyword evidence="5" id="KW-1185">Reference proteome</keyword>
<reference evidence="4 5" key="1">
    <citation type="submission" date="2020-02" db="EMBL/GenBank/DDBJ databases">
        <title>Aliifodinibius halophilus 2W32, complete genome.</title>
        <authorList>
            <person name="Li Y."/>
            <person name="Wu S."/>
        </authorList>
    </citation>
    <scope>NUCLEOTIDE SEQUENCE [LARGE SCALE GENOMIC DNA]</scope>
    <source>
        <strain evidence="4 5">2W32</strain>
    </source>
</reference>
<dbReference type="PANTHER" id="PTHR43240">
    <property type="entry name" value="1,4-DIHYDROXY-2-NAPHTHOYL-COA THIOESTERASE 1"/>
    <property type="match status" value="1"/>
</dbReference>
<dbReference type="Pfam" id="PF03061">
    <property type="entry name" value="4HBT"/>
    <property type="match status" value="1"/>
</dbReference>
<dbReference type="Proteomes" id="UP000479132">
    <property type="component" value="Unassembled WGS sequence"/>
</dbReference>
<dbReference type="GO" id="GO:0005829">
    <property type="term" value="C:cytosol"/>
    <property type="evidence" value="ECO:0007669"/>
    <property type="project" value="TreeGrafter"/>
</dbReference>
<comment type="caution">
    <text evidence="4">The sequence shown here is derived from an EMBL/GenBank/DDBJ whole genome shotgun (WGS) entry which is preliminary data.</text>
</comment>
<protein>
    <submittedName>
        <fullName evidence="4">Hotdog fold thioesterase</fullName>
    </submittedName>
</protein>
<keyword evidence="2" id="KW-0378">Hydrolase</keyword>
<evidence type="ECO:0000313" key="4">
    <source>
        <dbReference type="EMBL" id="NGP88521.1"/>
    </source>
</evidence>
<accession>A0A6M1T952</accession>
<sequence length="142" mass="15920">MYIQPNLEKRVEYFLDLPQLHMGDSLNIAFTSFKIDEIKATMPVDKNTVQPFGFLHGGASVVLAETLASVGAWLNIDDEDKTAVGIEINANHMRAVKKDNTVQGIARPVHRGRQTQVWKTNIYTMNEKLVCTSRCTLAVVEM</sequence>
<dbReference type="AlphaFoldDB" id="A0A6M1T952"/>
<name>A0A6M1T952_9BACT</name>